<dbReference type="PANTHER" id="PTHR47504">
    <property type="entry name" value="RIGHT ORIGIN-BINDING PROTEIN"/>
    <property type="match status" value="1"/>
</dbReference>
<evidence type="ECO:0000256" key="2">
    <source>
        <dbReference type="ARBA" id="ARBA00023125"/>
    </source>
</evidence>
<dbReference type="InterPro" id="IPR018062">
    <property type="entry name" value="HTH_AraC-typ_CS"/>
</dbReference>
<dbReference type="PROSITE" id="PS00041">
    <property type="entry name" value="HTH_ARAC_FAMILY_1"/>
    <property type="match status" value="1"/>
</dbReference>
<keyword evidence="2" id="KW-0238">DNA-binding</keyword>
<gene>
    <name evidence="5" type="ORF">IAA67_07265</name>
</gene>
<dbReference type="SUPFAM" id="SSF55136">
    <property type="entry name" value="Probable bacterial effector-binding domain"/>
    <property type="match status" value="1"/>
</dbReference>
<dbReference type="PANTHER" id="PTHR47504:SF5">
    <property type="entry name" value="RIGHT ORIGIN-BINDING PROTEIN"/>
    <property type="match status" value="1"/>
</dbReference>
<name>A0A9D0Z7P8_9FIRM</name>
<comment type="caution">
    <text evidence="5">The sequence shown here is derived from an EMBL/GenBank/DDBJ whole genome shotgun (WGS) entry which is preliminary data.</text>
</comment>
<accession>A0A9D0Z7P8</accession>
<organism evidence="5 6">
    <name type="scientific">Candidatus Avoscillospira stercorigallinarum</name>
    <dbReference type="NCBI Taxonomy" id="2840708"/>
    <lineage>
        <taxon>Bacteria</taxon>
        <taxon>Bacillati</taxon>
        <taxon>Bacillota</taxon>
        <taxon>Clostridia</taxon>
        <taxon>Eubacteriales</taxon>
        <taxon>Oscillospiraceae</taxon>
        <taxon>Oscillospiraceae incertae sedis</taxon>
        <taxon>Candidatus Avoscillospira</taxon>
    </lineage>
</organism>
<dbReference type="Gene3D" id="3.20.80.10">
    <property type="entry name" value="Regulatory factor, effector binding domain"/>
    <property type="match status" value="1"/>
</dbReference>
<keyword evidence="1" id="KW-0805">Transcription regulation</keyword>
<evidence type="ECO:0000256" key="1">
    <source>
        <dbReference type="ARBA" id="ARBA00023015"/>
    </source>
</evidence>
<dbReference type="InterPro" id="IPR009057">
    <property type="entry name" value="Homeodomain-like_sf"/>
</dbReference>
<dbReference type="InterPro" id="IPR011256">
    <property type="entry name" value="Reg_factor_effector_dom_sf"/>
</dbReference>
<reference evidence="5" key="2">
    <citation type="journal article" date="2021" name="PeerJ">
        <title>Extensive microbial diversity within the chicken gut microbiome revealed by metagenomics and culture.</title>
        <authorList>
            <person name="Gilroy R."/>
            <person name="Ravi A."/>
            <person name="Getino M."/>
            <person name="Pursley I."/>
            <person name="Horton D.L."/>
            <person name="Alikhan N.F."/>
            <person name="Baker D."/>
            <person name="Gharbi K."/>
            <person name="Hall N."/>
            <person name="Watson M."/>
            <person name="Adriaenssens E.M."/>
            <person name="Foster-Nyarko E."/>
            <person name="Jarju S."/>
            <person name="Secka A."/>
            <person name="Antonio M."/>
            <person name="Oren A."/>
            <person name="Chaudhuri R.R."/>
            <person name="La Ragione R."/>
            <person name="Hildebrand F."/>
            <person name="Pallen M.J."/>
        </authorList>
    </citation>
    <scope>NUCLEOTIDE SEQUENCE</scope>
    <source>
        <strain evidence="5">ChiSjej2B20-13462</strain>
    </source>
</reference>
<evidence type="ECO:0000313" key="5">
    <source>
        <dbReference type="EMBL" id="HIQ70111.1"/>
    </source>
</evidence>
<evidence type="ECO:0000259" key="4">
    <source>
        <dbReference type="PROSITE" id="PS01124"/>
    </source>
</evidence>
<feature type="domain" description="HTH araC/xylS-type" evidence="4">
    <location>
        <begin position="8"/>
        <end position="106"/>
    </location>
</feature>
<dbReference type="SMART" id="SM00342">
    <property type="entry name" value="HTH_ARAC"/>
    <property type="match status" value="1"/>
</dbReference>
<dbReference type="Proteomes" id="UP000886874">
    <property type="component" value="Unassembled WGS sequence"/>
</dbReference>
<keyword evidence="3" id="KW-0804">Transcription</keyword>
<dbReference type="GO" id="GO:0003700">
    <property type="term" value="F:DNA-binding transcription factor activity"/>
    <property type="evidence" value="ECO:0007669"/>
    <property type="project" value="InterPro"/>
</dbReference>
<dbReference type="Pfam" id="PF12833">
    <property type="entry name" value="HTH_18"/>
    <property type="match status" value="1"/>
</dbReference>
<proteinExistence type="predicted"/>
<dbReference type="SUPFAM" id="SSF46689">
    <property type="entry name" value="Homeodomain-like"/>
    <property type="match status" value="2"/>
</dbReference>
<dbReference type="AlphaFoldDB" id="A0A9D0Z7P8"/>
<dbReference type="PRINTS" id="PR00032">
    <property type="entry name" value="HTHARAC"/>
</dbReference>
<sequence length="304" mass="34777">MDWVTAVQTAIDYMEEHLTEPMRYEAIAQQGCASVFHFQRMFHILCGYTLGEYIRSRRLSQAAAELAAGHGRVVDIAAKYGYESPDSFARAFQRFHGATPSQVRDNGVPPRQFAPLRIKMTVEGGCTLPCRVEEKQELLLTGYKRRFSGDRSNKQAQDHDFACETRVLQYLLEGISREHEITYQVLTHFDADGYDFYFASQLPPWALAAFDEDLGEMARHFEHLRIPAGTYLVCETARCEFPTAQMDALRRTMVTDVLPRSGYLLRDAPEIGVIHWFFEDGNDRVNTARYCELWLPIVKADQVG</sequence>
<dbReference type="InterPro" id="IPR020449">
    <property type="entry name" value="Tscrpt_reg_AraC-type_HTH"/>
</dbReference>
<dbReference type="InterPro" id="IPR018060">
    <property type="entry name" value="HTH_AraC"/>
</dbReference>
<protein>
    <submittedName>
        <fullName evidence="5">AraC family transcriptional regulator</fullName>
    </submittedName>
</protein>
<dbReference type="EMBL" id="DVFN01000104">
    <property type="protein sequence ID" value="HIQ70111.1"/>
    <property type="molecule type" value="Genomic_DNA"/>
</dbReference>
<reference evidence="5" key="1">
    <citation type="submission" date="2020-10" db="EMBL/GenBank/DDBJ databases">
        <authorList>
            <person name="Gilroy R."/>
        </authorList>
    </citation>
    <scope>NUCLEOTIDE SEQUENCE</scope>
    <source>
        <strain evidence="5">ChiSjej2B20-13462</strain>
    </source>
</reference>
<evidence type="ECO:0000256" key="3">
    <source>
        <dbReference type="ARBA" id="ARBA00023163"/>
    </source>
</evidence>
<dbReference type="InterPro" id="IPR050959">
    <property type="entry name" value="MarA-like"/>
</dbReference>
<dbReference type="Gene3D" id="1.10.10.60">
    <property type="entry name" value="Homeodomain-like"/>
    <property type="match status" value="2"/>
</dbReference>
<dbReference type="GO" id="GO:0043565">
    <property type="term" value="F:sequence-specific DNA binding"/>
    <property type="evidence" value="ECO:0007669"/>
    <property type="project" value="InterPro"/>
</dbReference>
<evidence type="ECO:0000313" key="6">
    <source>
        <dbReference type="Proteomes" id="UP000886874"/>
    </source>
</evidence>
<dbReference type="PROSITE" id="PS01124">
    <property type="entry name" value="HTH_ARAC_FAMILY_2"/>
    <property type="match status" value="1"/>
</dbReference>